<feature type="domain" description="Phage tail fibre protein N-terminal" evidence="1">
    <location>
        <begin position="4"/>
        <end position="118"/>
    </location>
</feature>
<dbReference type="Proteomes" id="UP000478571">
    <property type="component" value="Unassembled WGS sequence"/>
</dbReference>
<gene>
    <name evidence="2" type="ORF">GTG28_17975</name>
</gene>
<evidence type="ECO:0000313" key="2">
    <source>
        <dbReference type="EMBL" id="MYM61120.1"/>
    </source>
</evidence>
<dbReference type="Pfam" id="PF12571">
    <property type="entry name" value="Phage_tail_fib"/>
    <property type="match status" value="1"/>
</dbReference>
<comment type="caution">
    <text evidence="2">The sequence shown here is derived from an EMBL/GenBank/DDBJ whole genome shotgun (WGS) entry which is preliminary data.</text>
</comment>
<dbReference type="EMBL" id="WWEU01000009">
    <property type="protein sequence ID" value="MYM61120.1"/>
    <property type="molecule type" value="Genomic_DNA"/>
</dbReference>
<evidence type="ECO:0000313" key="3">
    <source>
        <dbReference type="Proteomes" id="UP000478571"/>
    </source>
</evidence>
<protein>
    <submittedName>
        <fullName evidence="2">Phage tail protein</fullName>
    </submittedName>
</protein>
<organism evidence="2 3">
    <name type="scientific">Vibrio tetraodonis subsp. pristinus</name>
    <dbReference type="NCBI Taxonomy" id="2695891"/>
    <lineage>
        <taxon>Bacteria</taxon>
        <taxon>Pseudomonadati</taxon>
        <taxon>Pseudomonadota</taxon>
        <taxon>Gammaproteobacteria</taxon>
        <taxon>Vibrionales</taxon>
        <taxon>Vibrionaceae</taxon>
        <taxon>Vibrio</taxon>
    </lineage>
</organism>
<keyword evidence="3" id="KW-1185">Reference proteome</keyword>
<name>A0A6L8M1V9_9VIBR</name>
<dbReference type="RefSeq" id="WP_160932278.1">
    <property type="nucleotide sequence ID" value="NZ_WWEU01000009.1"/>
</dbReference>
<proteinExistence type="predicted"/>
<sequence>MTLAVTITEHGLAECISAKEKGLHAKIEWISAGDKAYSPSPTQTKLRREKQRVKISEYKDTGDTSLQCTAKFDGDSEFAIREIGIWLASGTLLGVISAPDRTLNYKAAKAQVIIPFTMDLSVLPTDSVQVSVGVENLNILIDSEMMKDALAFMRSQAVQTQQSHMLMQQAERLRQLETH</sequence>
<accession>A0A6L8M1V9</accession>
<dbReference type="InterPro" id="IPR022225">
    <property type="entry name" value="Phage_tail_fibre_N"/>
</dbReference>
<reference evidence="2 3" key="1">
    <citation type="submission" date="2020-01" db="EMBL/GenBank/DDBJ databases">
        <title>Draft Genome Sequence of Vibrio sp. strain OCN044, Isolated from a Healthy Coral at Palmyra Atoll.</title>
        <authorList>
            <person name="Videau P."/>
            <person name="Loughran R."/>
            <person name="Esquivel A."/>
            <person name="Deadmond M."/>
            <person name="Paddock B.E."/>
            <person name="Saw J.H."/>
            <person name="Ushijima B."/>
        </authorList>
    </citation>
    <scope>NUCLEOTIDE SEQUENCE [LARGE SCALE GENOMIC DNA]</scope>
    <source>
        <strain evidence="2 3">OCN044</strain>
    </source>
</reference>
<evidence type="ECO:0000259" key="1">
    <source>
        <dbReference type="Pfam" id="PF12571"/>
    </source>
</evidence>
<dbReference type="AlphaFoldDB" id="A0A6L8M1V9"/>